<reference evidence="3" key="1">
    <citation type="submission" date="2006-12" db="EMBL/GenBank/DDBJ databases">
        <title>Complete sequence of Pyrobaculum islandicum DSM 4184.</title>
        <authorList>
            <person name="Copeland A."/>
            <person name="Lucas S."/>
            <person name="Lapidus A."/>
            <person name="Barry K."/>
            <person name="Detter J.C."/>
            <person name="Glavina del Rio T."/>
            <person name="Dalin E."/>
            <person name="Tice H."/>
            <person name="Pitluck S."/>
            <person name="Meincke L."/>
            <person name="Brettin T."/>
            <person name="Bruce D."/>
            <person name="Han C."/>
            <person name="Tapia R."/>
            <person name="Gilna P."/>
            <person name="Schmutz J."/>
            <person name="Larimer F."/>
            <person name="Land M."/>
            <person name="Hauser L."/>
            <person name="Kyrpides N."/>
            <person name="Mikhailova N."/>
            <person name="Cozen A.E."/>
            <person name="Fitz-Gibbon S.T."/>
            <person name="House C.H."/>
            <person name="Saltikov C."/>
            <person name="Lowe T."/>
            <person name="Richardson P."/>
        </authorList>
    </citation>
    <scope>NUCLEOTIDE SEQUENCE [LARGE SCALE GENOMIC DNA]</scope>
    <source>
        <strain evidence="3">DSM 4184</strain>
    </source>
</reference>
<feature type="transmembrane region" description="Helical" evidence="1">
    <location>
        <begin position="164"/>
        <end position="185"/>
    </location>
</feature>
<proteinExistence type="predicted"/>
<dbReference type="GO" id="GO:0016020">
    <property type="term" value="C:membrane"/>
    <property type="evidence" value="ECO:0007669"/>
    <property type="project" value="InterPro"/>
</dbReference>
<feature type="domain" description="EamA" evidence="2">
    <location>
        <begin position="5"/>
        <end position="128"/>
    </location>
</feature>
<dbReference type="OrthoDB" id="214554at2157"/>
<protein>
    <recommendedName>
        <fullName evidence="2">EamA domain-containing protein</fullName>
    </recommendedName>
</protein>
<dbReference type="InterPro" id="IPR037185">
    <property type="entry name" value="EmrE-like"/>
</dbReference>
<dbReference type="EMBL" id="CP000504">
    <property type="protein sequence ID" value="ABL88308.1"/>
    <property type="molecule type" value="Genomic_DNA"/>
</dbReference>
<dbReference type="eggNOG" id="arCOG00271">
    <property type="taxonomic scope" value="Archaea"/>
</dbReference>
<name>A1RTM6_PYRIL</name>
<evidence type="ECO:0000259" key="2">
    <source>
        <dbReference type="Pfam" id="PF00892"/>
    </source>
</evidence>
<feature type="domain" description="EamA" evidence="2">
    <location>
        <begin position="135"/>
        <end position="253"/>
    </location>
</feature>
<dbReference type="SUPFAM" id="SSF103481">
    <property type="entry name" value="Multidrug resistance efflux transporter EmrE"/>
    <property type="match status" value="1"/>
</dbReference>
<feature type="transmembrane region" description="Helical" evidence="1">
    <location>
        <begin position="79"/>
        <end position="101"/>
    </location>
</feature>
<dbReference type="AlphaFoldDB" id="A1RTM6"/>
<keyword evidence="1" id="KW-1133">Transmembrane helix</keyword>
<evidence type="ECO:0000313" key="3">
    <source>
        <dbReference type="EMBL" id="ABL88308.1"/>
    </source>
</evidence>
<accession>A1RTM6</accession>
<feature type="transmembrane region" description="Helical" evidence="1">
    <location>
        <begin position="138"/>
        <end position="157"/>
    </location>
</feature>
<dbReference type="GeneID" id="4616982"/>
<feature type="transmembrane region" description="Helical" evidence="1">
    <location>
        <begin position="225"/>
        <end position="246"/>
    </location>
</feature>
<dbReference type="KEGG" id="pis:Pisl_1137"/>
<feature type="transmembrane region" description="Helical" evidence="1">
    <location>
        <begin position="261"/>
        <end position="279"/>
    </location>
</feature>
<dbReference type="PANTHER" id="PTHR22911:SF76">
    <property type="entry name" value="EAMA DOMAIN-CONTAINING PROTEIN"/>
    <property type="match status" value="1"/>
</dbReference>
<dbReference type="Proteomes" id="UP000002595">
    <property type="component" value="Chromosome"/>
</dbReference>
<keyword evidence="4" id="KW-1185">Reference proteome</keyword>
<dbReference type="RefSeq" id="WP_011762883.1">
    <property type="nucleotide sequence ID" value="NC_008701.1"/>
</dbReference>
<dbReference type="PANTHER" id="PTHR22911">
    <property type="entry name" value="ACYL-MALONYL CONDENSING ENZYME-RELATED"/>
    <property type="match status" value="1"/>
</dbReference>
<dbReference type="Pfam" id="PF00892">
    <property type="entry name" value="EamA"/>
    <property type="match status" value="2"/>
</dbReference>
<dbReference type="STRING" id="384616.Pisl_1137"/>
<sequence>MLWLLPVGIFAISSASILIRLTPAHPVAITFWRLAFATAIVFLLGAMRKLELPRGRALIYSTLSGVFLAAHFLSWIPSLFLTTVAASTTLVNIHPVVMLLLSKKLGESVSKDTVVGVVMAVVGSVLITLSPGGLLGNLLALAGALSFAGYLAAGRVVRSSVGTLGYVAVSYSTAALISLAVGLALGVDLIHYDFYTFVMFLLIASIPMMAGHTVFNYLLGRYRAVTIAASTLGEPVGATLLAILILGEMPTSSVALRGFEIPLQAIGITTTLIGLLLVIREELKT</sequence>
<feature type="transmembrane region" description="Helical" evidence="1">
    <location>
        <begin position="25"/>
        <end position="45"/>
    </location>
</feature>
<dbReference type="HOGENOM" id="CLU_033863_0_2_2"/>
<dbReference type="InterPro" id="IPR000620">
    <property type="entry name" value="EamA_dom"/>
</dbReference>
<keyword evidence="1" id="KW-0472">Membrane</keyword>
<gene>
    <name evidence="3" type="ordered locus">Pisl_1137</name>
</gene>
<feature type="transmembrane region" description="Helical" evidence="1">
    <location>
        <begin position="113"/>
        <end position="132"/>
    </location>
</feature>
<organism evidence="3 4">
    <name type="scientific">Pyrobaculum islandicum (strain DSM 4184 / JCM 9189 / GEO3)</name>
    <dbReference type="NCBI Taxonomy" id="384616"/>
    <lineage>
        <taxon>Archaea</taxon>
        <taxon>Thermoproteota</taxon>
        <taxon>Thermoprotei</taxon>
        <taxon>Thermoproteales</taxon>
        <taxon>Thermoproteaceae</taxon>
        <taxon>Pyrobaculum</taxon>
    </lineage>
</organism>
<evidence type="ECO:0000313" key="4">
    <source>
        <dbReference type="Proteomes" id="UP000002595"/>
    </source>
</evidence>
<evidence type="ECO:0000256" key="1">
    <source>
        <dbReference type="SAM" id="Phobius"/>
    </source>
</evidence>
<feature type="transmembrane region" description="Helical" evidence="1">
    <location>
        <begin position="57"/>
        <end position="73"/>
    </location>
</feature>
<feature type="transmembrane region" description="Helical" evidence="1">
    <location>
        <begin position="197"/>
        <end position="218"/>
    </location>
</feature>
<keyword evidence="1" id="KW-0812">Transmembrane</keyword>